<evidence type="ECO:0000256" key="3">
    <source>
        <dbReference type="ARBA" id="ARBA00022737"/>
    </source>
</evidence>
<evidence type="ECO:0000313" key="9">
    <source>
        <dbReference type="EMBL" id="CAL4139114.1"/>
    </source>
</evidence>
<evidence type="ECO:0000256" key="5">
    <source>
        <dbReference type="ARBA" id="ARBA00022833"/>
    </source>
</evidence>
<dbReference type="EMBL" id="CAXKWB010031086">
    <property type="protein sequence ID" value="CAL4139114.1"/>
    <property type="molecule type" value="Genomic_DNA"/>
</dbReference>
<evidence type="ECO:0000256" key="2">
    <source>
        <dbReference type="ARBA" id="ARBA00022723"/>
    </source>
</evidence>
<keyword evidence="4 7" id="KW-0863">Zinc-finger</keyword>
<gene>
    <name evidence="9" type="ORF">MNOR_LOCUS28339</name>
</gene>
<dbReference type="GO" id="GO:0005667">
    <property type="term" value="C:transcription regulator complex"/>
    <property type="evidence" value="ECO:0007669"/>
    <property type="project" value="TreeGrafter"/>
</dbReference>
<feature type="non-terminal residue" evidence="9">
    <location>
        <position position="100"/>
    </location>
</feature>
<dbReference type="PANTHER" id="PTHR14003">
    <property type="entry name" value="TRANSCRIPTIONAL REPRESSOR PROTEIN YY"/>
    <property type="match status" value="1"/>
</dbReference>
<dbReference type="InterPro" id="IPR013087">
    <property type="entry name" value="Znf_C2H2_type"/>
</dbReference>
<dbReference type="GO" id="GO:0000785">
    <property type="term" value="C:chromatin"/>
    <property type="evidence" value="ECO:0007669"/>
    <property type="project" value="TreeGrafter"/>
</dbReference>
<organism evidence="9 10">
    <name type="scientific">Meganyctiphanes norvegica</name>
    <name type="common">Northern krill</name>
    <name type="synonym">Thysanopoda norvegica</name>
    <dbReference type="NCBI Taxonomy" id="48144"/>
    <lineage>
        <taxon>Eukaryota</taxon>
        <taxon>Metazoa</taxon>
        <taxon>Ecdysozoa</taxon>
        <taxon>Arthropoda</taxon>
        <taxon>Crustacea</taxon>
        <taxon>Multicrustacea</taxon>
        <taxon>Malacostraca</taxon>
        <taxon>Eumalacostraca</taxon>
        <taxon>Eucarida</taxon>
        <taxon>Euphausiacea</taxon>
        <taxon>Euphausiidae</taxon>
        <taxon>Meganyctiphanes</taxon>
    </lineage>
</organism>
<evidence type="ECO:0000313" key="10">
    <source>
        <dbReference type="Proteomes" id="UP001497623"/>
    </source>
</evidence>
<evidence type="ECO:0000256" key="6">
    <source>
        <dbReference type="ARBA" id="ARBA00023242"/>
    </source>
</evidence>
<accession>A0AAV2RW01</accession>
<dbReference type="SMART" id="SM00355">
    <property type="entry name" value="ZnF_C2H2"/>
    <property type="match status" value="1"/>
</dbReference>
<keyword evidence="6" id="KW-0539">Nucleus</keyword>
<reference evidence="9 10" key="1">
    <citation type="submission" date="2024-05" db="EMBL/GenBank/DDBJ databases">
        <authorList>
            <person name="Wallberg A."/>
        </authorList>
    </citation>
    <scope>NUCLEOTIDE SEQUENCE [LARGE SCALE GENOMIC DNA]</scope>
</reference>
<evidence type="ECO:0000259" key="8">
    <source>
        <dbReference type="PROSITE" id="PS50157"/>
    </source>
</evidence>
<dbReference type="GO" id="GO:0008270">
    <property type="term" value="F:zinc ion binding"/>
    <property type="evidence" value="ECO:0007669"/>
    <property type="project" value="UniProtKB-KW"/>
</dbReference>
<evidence type="ECO:0000256" key="7">
    <source>
        <dbReference type="PROSITE-ProRule" id="PRU00042"/>
    </source>
</evidence>
<feature type="domain" description="C2H2-type" evidence="8">
    <location>
        <begin position="20"/>
        <end position="47"/>
    </location>
</feature>
<dbReference type="Pfam" id="PF00096">
    <property type="entry name" value="zf-C2H2"/>
    <property type="match status" value="1"/>
</dbReference>
<dbReference type="Gene3D" id="3.30.160.60">
    <property type="entry name" value="Classic Zinc Finger"/>
    <property type="match status" value="2"/>
</dbReference>
<dbReference type="SUPFAM" id="SSF57667">
    <property type="entry name" value="beta-beta-alpha zinc fingers"/>
    <property type="match status" value="1"/>
</dbReference>
<keyword evidence="3" id="KW-0677">Repeat</keyword>
<dbReference type="Proteomes" id="UP001497623">
    <property type="component" value="Unassembled WGS sequence"/>
</dbReference>
<feature type="domain" description="C2H2-type" evidence="8">
    <location>
        <begin position="1"/>
        <end position="19"/>
    </location>
</feature>
<dbReference type="PROSITE" id="PS00028">
    <property type="entry name" value="ZINC_FINGER_C2H2_1"/>
    <property type="match status" value="1"/>
</dbReference>
<evidence type="ECO:0000256" key="4">
    <source>
        <dbReference type="ARBA" id="ARBA00022771"/>
    </source>
</evidence>
<dbReference type="InterPro" id="IPR036236">
    <property type="entry name" value="Znf_C2H2_sf"/>
</dbReference>
<dbReference type="FunFam" id="3.30.160.60:FF:001182">
    <property type="entry name" value="Zinc finger, C2H2 type"/>
    <property type="match status" value="1"/>
</dbReference>
<keyword evidence="2" id="KW-0479">Metal-binding</keyword>
<dbReference type="AlphaFoldDB" id="A0AAV2RW01"/>
<evidence type="ECO:0000256" key="1">
    <source>
        <dbReference type="ARBA" id="ARBA00004123"/>
    </source>
</evidence>
<protein>
    <recommendedName>
        <fullName evidence="8">C2H2-type domain-containing protein</fullName>
    </recommendedName>
</protein>
<dbReference type="GO" id="GO:0000981">
    <property type="term" value="F:DNA-binding transcription factor activity, RNA polymerase II-specific"/>
    <property type="evidence" value="ECO:0007669"/>
    <property type="project" value="TreeGrafter"/>
</dbReference>
<dbReference type="PROSITE" id="PS50157">
    <property type="entry name" value="ZINC_FINGER_C2H2_2"/>
    <property type="match status" value="2"/>
</dbReference>
<name>A0AAV2RW01_MEGNR</name>
<dbReference type="GO" id="GO:0000978">
    <property type="term" value="F:RNA polymerase II cis-regulatory region sequence-specific DNA binding"/>
    <property type="evidence" value="ECO:0007669"/>
    <property type="project" value="TreeGrafter"/>
</dbReference>
<feature type="non-terminal residue" evidence="9">
    <location>
        <position position="1"/>
    </location>
</feature>
<dbReference type="PANTHER" id="PTHR14003:SF19">
    <property type="entry name" value="YY2 TRANSCRIPTION FACTOR"/>
    <property type="match status" value="1"/>
</dbReference>
<keyword evidence="5" id="KW-0862">Zinc</keyword>
<dbReference type="GO" id="GO:0031519">
    <property type="term" value="C:PcG protein complex"/>
    <property type="evidence" value="ECO:0007669"/>
    <property type="project" value="TreeGrafter"/>
</dbReference>
<keyword evidence="10" id="KW-1185">Reference proteome</keyword>
<comment type="caution">
    <text evidence="9">The sequence shown here is derived from an EMBL/GenBank/DDBJ whole genome shotgun (WGS) entry which is preliminary data.</text>
</comment>
<sequence>FSQHNSLKAHLRLHSGIKPYQCSLCDKAFSYKSSLKTHLRTHTSDKVYPYRMSKSNARKKCYTYNFIESKLEMMDEQMDSDINDTKDLSAPKFELKEELP</sequence>
<proteinExistence type="predicted"/>
<comment type="subcellular location">
    <subcellularLocation>
        <location evidence="1">Nucleus</location>
    </subcellularLocation>
</comment>